<organism evidence="2 3">
    <name type="scientific">Flavobacterium glycines</name>
    <dbReference type="NCBI Taxonomy" id="551990"/>
    <lineage>
        <taxon>Bacteria</taxon>
        <taxon>Pseudomonadati</taxon>
        <taxon>Bacteroidota</taxon>
        <taxon>Flavobacteriia</taxon>
        <taxon>Flavobacteriales</taxon>
        <taxon>Flavobacteriaceae</taxon>
        <taxon>Flavobacterium</taxon>
    </lineage>
</organism>
<evidence type="ECO:0008006" key="4">
    <source>
        <dbReference type="Google" id="ProtNLM"/>
    </source>
</evidence>
<dbReference type="AlphaFoldDB" id="A0A511CC34"/>
<dbReference type="OrthoDB" id="5903604at2"/>
<reference evidence="2 3" key="1">
    <citation type="submission" date="2019-07" db="EMBL/GenBank/DDBJ databases">
        <title>Whole genome shotgun sequence of Flavobacterium glycines NBRC 105008.</title>
        <authorList>
            <person name="Hosoyama A."/>
            <person name="Uohara A."/>
            <person name="Ohji S."/>
            <person name="Ichikawa N."/>
        </authorList>
    </citation>
    <scope>NUCLEOTIDE SEQUENCE [LARGE SCALE GENOMIC DNA]</scope>
    <source>
        <strain evidence="2 3">NBRC 105008</strain>
    </source>
</reference>
<evidence type="ECO:0000313" key="2">
    <source>
        <dbReference type="EMBL" id="GEL10159.1"/>
    </source>
</evidence>
<dbReference type="Proteomes" id="UP000321579">
    <property type="component" value="Unassembled WGS sequence"/>
</dbReference>
<dbReference type="RefSeq" id="WP_139068324.1">
    <property type="nucleotide sequence ID" value="NZ_BJVF01000001.1"/>
</dbReference>
<name>A0A511CC34_9FLAO</name>
<dbReference type="InterPro" id="IPR025935">
    <property type="entry name" value="AbiH"/>
</dbReference>
<dbReference type="Pfam" id="PF14253">
    <property type="entry name" value="AbiH"/>
    <property type="match status" value="1"/>
</dbReference>
<keyword evidence="1" id="KW-0175">Coiled coil</keyword>
<dbReference type="EMBL" id="BJVF01000001">
    <property type="protein sequence ID" value="GEL10159.1"/>
    <property type="molecule type" value="Genomic_DNA"/>
</dbReference>
<proteinExistence type="predicted"/>
<feature type="coiled-coil region" evidence="1">
    <location>
        <begin position="157"/>
        <end position="184"/>
    </location>
</feature>
<comment type="caution">
    <text evidence="2">The sequence shown here is derived from an EMBL/GenBank/DDBJ whole genome shotgun (WGS) entry which is preliminary data.</text>
</comment>
<evidence type="ECO:0000256" key="1">
    <source>
        <dbReference type="SAM" id="Coils"/>
    </source>
</evidence>
<gene>
    <name evidence="2" type="ORF">FGL01_08980</name>
</gene>
<sequence length="430" mass="51674">MRKGFLQMNRLVVIGNGFDLAHGLPTSYRDFIDDFWKNFKRKVNSEEYKQFVYVNESHSAYYSNYGIINNFKDFKTKIKEYIKEYPKYYFDEKRLIFYTSQFNGQEVIFRFENDFFSHINIKNCKNWVDIENEYFRLLKTIVKSQCLDISKSKEYWVSEQKKQVEKLNKEFEQIKNLLEKYLVEEVLNKYNLDLSTNQNSDWNKIYKLLKPISLLSNEENVLKEFTDIEDVSEIKEHFVKERNQELVNQLYFLNFNYTPISSIYSELLNKEDSIESRVNFIHGTLGNILENKINFGFGDEMDEDYKMIENIDDNEYLRNFKSFQYLQNSNYNHLLQFINGEKYQVLIVGHSCGLSDRTMLNSIFEHNNCRSIKVFHHEIKDEEGKVIKDNYTEIIQNISRHFNDKKLMRGKIVNKTLCKPLPQIQLLKKD</sequence>
<accession>A0A511CC34</accession>
<evidence type="ECO:0000313" key="3">
    <source>
        <dbReference type="Proteomes" id="UP000321579"/>
    </source>
</evidence>
<protein>
    <recommendedName>
        <fullName evidence="4">Bacteriophage abortive infection AbiH</fullName>
    </recommendedName>
</protein>